<keyword evidence="2" id="KW-1185">Reference proteome</keyword>
<proteinExistence type="predicted"/>
<evidence type="ECO:0000313" key="2">
    <source>
        <dbReference type="Proteomes" id="UP000503320"/>
    </source>
</evidence>
<reference evidence="1 2" key="1">
    <citation type="submission" date="2019-03" db="EMBL/GenBank/DDBJ databases">
        <title>Complete Genome Sequence of Allofrancisella frigidaquae Strain SYSU 10HL1970 Isolated from Water-Cooling Systems in China.</title>
        <authorList>
            <person name="Ohrman C."/>
            <person name="Uneklint I."/>
            <person name="Sjodin A."/>
        </authorList>
    </citation>
    <scope>NUCLEOTIDE SEQUENCE [LARGE SCALE GENOMIC DNA]</scope>
    <source>
        <strain evidence="1 2">SYSU 10HL1970</strain>
    </source>
</reference>
<gene>
    <name evidence="1" type="ORF">E3E15_00190</name>
</gene>
<dbReference type="KEGG" id="afri:E3E15_00190"/>
<organism evidence="1 2">
    <name type="scientific">Allofrancisella frigidaquae</name>
    <dbReference type="NCBI Taxonomy" id="1085644"/>
    <lineage>
        <taxon>Bacteria</taxon>
        <taxon>Pseudomonadati</taxon>
        <taxon>Pseudomonadota</taxon>
        <taxon>Gammaproteobacteria</taxon>
        <taxon>Thiotrichales</taxon>
        <taxon>Francisellaceae</taxon>
        <taxon>Allofrancisella</taxon>
    </lineage>
</organism>
<protein>
    <submittedName>
        <fullName evidence="1">Uncharacterized protein</fullName>
    </submittedName>
</protein>
<accession>A0A6M3HUT3</accession>
<name>A0A6M3HUT3_9GAMM</name>
<dbReference type="RefSeq" id="WP_172106152.1">
    <property type="nucleotide sequence ID" value="NZ_CP038017.1"/>
</dbReference>
<dbReference type="EMBL" id="CP038017">
    <property type="protein sequence ID" value="QIV93861.1"/>
    <property type="molecule type" value="Genomic_DNA"/>
</dbReference>
<evidence type="ECO:0000313" key="1">
    <source>
        <dbReference type="EMBL" id="QIV93861.1"/>
    </source>
</evidence>
<dbReference type="Proteomes" id="UP000503320">
    <property type="component" value="Chromosome"/>
</dbReference>
<sequence>MSKYRKALYISFAAEQSLILYGQHCKSYFVQKDKSLDREYKIRMYDNRPRKALFDKDIPFVRINYLYAENNDLPSNDWRIHKTLSNIEFANNAVLKELQYIEPNSIIYLNGHGNKIDTYLSQIIKYPNEDQYAYGRVYCYQIANLLSNGIPNHKKTHITIKMIACESIEFAQWLMDELHHKGFKNTCVIYSIDKMATYGPYTKVSKNHFLMKDTSSMARSSNLGLVLRGRFRYGEEYPDIKRVVHNYSGLIEDEPSRDFKKKYMQFDNVVRTYTSIDGLTEYQEEFILLQNILFQTLAHYLNNYEQSFYHGIFHRHGNSGHKRVKCFCEQINSISTESIVNSTTLPEDAITQIIKEIQLFANKGSDYTQYSGSINVNNSSGMTFIMRGLIKFISMSGTIKSPKFQTFLNYIFDSNNIDIENLNNRINCLNKIINFKL</sequence>
<dbReference type="AlphaFoldDB" id="A0A6M3HUT3"/>